<dbReference type="STRING" id="156892.BM477_02720"/>
<dbReference type="Proteomes" id="UP000186465">
    <property type="component" value="Unassembled WGS sequence"/>
</dbReference>
<dbReference type="RefSeq" id="WP_075361141.1">
    <property type="nucleotide sequence ID" value="NZ_MPDM01000002.1"/>
</dbReference>
<dbReference type="InterPro" id="IPR000182">
    <property type="entry name" value="GNAT_dom"/>
</dbReference>
<reference evidence="3" key="1">
    <citation type="submission" date="2016-11" db="EMBL/GenBank/DDBJ databases">
        <title>Actinomyces gypaetusis sp. nov. isolated from Gypaetus barbatus in Qinghai Tibet Plateau China.</title>
        <authorList>
            <person name="Meng X."/>
        </authorList>
    </citation>
    <scope>NUCLEOTIDE SEQUENCE [LARGE SCALE GENOMIC DNA]</scope>
    <source>
        <strain evidence="3">DSM 15383</strain>
    </source>
</reference>
<dbReference type="GO" id="GO:0016747">
    <property type="term" value="F:acyltransferase activity, transferring groups other than amino-acyl groups"/>
    <property type="evidence" value="ECO:0007669"/>
    <property type="project" value="InterPro"/>
</dbReference>
<dbReference type="InterPro" id="IPR016181">
    <property type="entry name" value="Acyl_CoA_acyltransferase"/>
</dbReference>
<feature type="domain" description="N-acetyltransferase" evidence="1">
    <location>
        <begin position="2"/>
        <end position="160"/>
    </location>
</feature>
<dbReference type="EMBL" id="MPDM01000002">
    <property type="protein sequence ID" value="OKL50315.1"/>
    <property type="molecule type" value="Genomic_DNA"/>
</dbReference>
<gene>
    <name evidence="2" type="ORF">BM477_02720</name>
</gene>
<dbReference type="OrthoDB" id="3526335at2"/>
<evidence type="ECO:0000313" key="3">
    <source>
        <dbReference type="Proteomes" id="UP000186465"/>
    </source>
</evidence>
<dbReference type="PROSITE" id="PS51186">
    <property type="entry name" value="GNAT"/>
    <property type="match status" value="1"/>
</dbReference>
<dbReference type="Gene3D" id="3.40.630.30">
    <property type="match status" value="1"/>
</dbReference>
<name>A0A1Q5PS93_9ACTO</name>
<comment type="caution">
    <text evidence="2">The sequence shown here is derived from an EMBL/GenBank/DDBJ whole genome shotgun (WGS) entry which is preliminary data.</text>
</comment>
<evidence type="ECO:0000313" key="2">
    <source>
        <dbReference type="EMBL" id="OKL50315.1"/>
    </source>
</evidence>
<sequence>MLHLEEINESNIWEILKLTVHDDQSRFVATNAVSLAEAYSLRNSDAKVFPFGVYAGDLPVGFIMISYGRAASWDSGLTIARNNYGILRVLIGKEHQHLGYGKKAVELAIEFIKSSPFGDAEVCWISYGAENTAARRLYSSFGFVEDDEMVGDEILATLKL</sequence>
<dbReference type="AlphaFoldDB" id="A0A1Q5PS93"/>
<accession>A0A1Q5PS93</accession>
<protein>
    <submittedName>
        <fullName evidence="2">N-acetyltransferase</fullName>
    </submittedName>
</protein>
<dbReference type="Pfam" id="PF00583">
    <property type="entry name" value="Acetyltransf_1"/>
    <property type="match status" value="1"/>
</dbReference>
<dbReference type="SUPFAM" id="SSF55729">
    <property type="entry name" value="Acyl-CoA N-acyltransferases (Nat)"/>
    <property type="match status" value="1"/>
</dbReference>
<keyword evidence="2" id="KW-0808">Transferase</keyword>
<proteinExistence type="predicted"/>
<keyword evidence="3" id="KW-1185">Reference proteome</keyword>
<evidence type="ECO:0000259" key="1">
    <source>
        <dbReference type="PROSITE" id="PS51186"/>
    </source>
</evidence>
<organism evidence="2 3">
    <name type="scientific">Boudabousia marimammalium</name>
    <dbReference type="NCBI Taxonomy" id="156892"/>
    <lineage>
        <taxon>Bacteria</taxon>
        <taxon>Bacillati</taxon>
        <taxon>Actinomycetota</taxon>
        <taxon>Actinomycetes</taxon>
        <taxon>Actinomycetales</taxon>
        <taxon>Actinomycetaceae</taxon>
        <taxon>Boudabousia</taxon>
    </lineage>
</organism>